<dbReference type="STRING" id="2512241.A0A553HZ60"/>
<comment type="caution">
    <text evidence="2">The sequence shown here is derived from an EMBL/GenBank/DDBJ whole genome shotgun (WGS) entry which is preliminary data.</text>
</comment>
<accession>A0A553HZ60</accession>
<reference evidence="3" key="1">
    <citation type="submission" date="2019-06" db="EMBL/GenBank/DDBJ databases">
        <title>Draft genome sequence of the griseofulvin-producing fungus Xylaria cubensis strain G536.</title>
        <authorList>
            <person name="Mead M.E."/>
            <person name="Raja H.A."/>
            <person name="Steenwyk J.L."/>
            <person name="Knowles S.L."/>
            <person name="Oberlies N.H."/>
            <person name="Rokas A."/>
        </authorList>
    </citation>
    <scope>NUCLEOTIDE SEQUENCE [LARGE SCALE GENOMIC DNA]</scope>
    <source>
        <strain evidence="3">G536</strain>
    </source>
</reference>
<feature type="signal peptide" evidence="1">
    <location>
        <begin position="1"/>
        <end position="17"/>
    </location>
</feature>
<keyword evidence="1" id="KW-0732">Signal</keyword>
<evidence type="ECO:0000313" key="2">
    <source>
        <dbReference type="EMBL" id="TRX93234.1"/>
    </source>
</evidence>
<protein>
    <submittedName>
        <fullName evidence="2">Uncharacterized protein</fullName>
    </submittedName>
</protein>
<evidence type="ECO:0000256" key="1">
    <source>
        <dbReference type="SAM" id="SignalP"/>
    </source>
</evidence>
<proteinExistence type="predicted"/>
<dbReference type="OrthoDB" id="4526039at2759"/>
<dbReference type="Proteomes" id="UP000319160">
    <property type="component" value="Unassembled WGS sequence"/>
</dbReference>
<dbReference type="EMBL" id="VFLP01000030">
    <property type="protein sequence ID" value="TRX93234.1"/>
    <property type="molecule type" value="Genomic_DNA"/>
</dbReference>
<gene>
    <name evidence="2" type="ORF">FHL15_005813</name>
</gene>
<dbReference type="AlphaFoldDB" id="A0A553HZ60"/>
<sequence length="298" mass="31915">MKLSYWYISLLPPGVFGLSGWPMGGTIVAGNAVQFDRETWEANLAHPNTTGYNSVVGFDVSKPWPSTQVDGWHLSINVTGDIPDSQAMNPSNATGKAFTGTSIFLQAPEYLRATFSDQDTIDETTWKICVIVIPNAPQENVTGAESSTCAILSSQCVSDLQQAYAERFPRNQDCYGTPPSTPSSCGDTINTGNFNVQQLPLDSISGKEVFVTASDPHDPNDERALSEAAQKTWPVLTIWGWNMRANASDDAAPTVQLSCISARDVEPGSESPPSASSRRCGSAAAAFIAACMAAYVFL</sequence>
<keyword evidence="3" id="KW-1185">Reference proteome</keyword>
<name>A0A553HZ60_9PEZI</name>
<organism evidence="2 3">
    <name type="scientific">Xylaria flabelliformis</name>
    <dbReference type="NCBI Taxonomy" id="2512241"/>
    <lineage>
        <taxon>Eukaryota</taxon>
        <taxon>Fungi</taxon>
        <taxon>Dikarya</taxon>
        <taxon>Ascomycota</taxon>
        <taxon>Pezizomycotina</taxon>
        <taxon>Sordariomycetes</taxon>
        <taxon>Xylariomycetidae</taxon>
        <taxon>Xylariales</taxon>
        <taxon>Xylariaceae</taxon>
        <taxon>Xylaria</taxon>
    </lineage>
</organism>
<evidence type="ECO:0000313" key="3">
    <source>
        <dbReference type="Proteomes" id="UP000319160"/>
    </source>
</evidence>
<feature type="chain" id="PRO_5021916149" evidence="1">
    <location>
        <begin position="18"/>
        <end position="298"/>
    </location>
</feature>